<keyword evidence="3" id="KW-1133">Transmembrane helix</keyword>
<gene>
    <name evidence="6" type="ORF">MOQ_003599</name>
</gene>
<evidence type="ECO:0000256" key="4">
    <source>
        <dbReference type="SAM" id="SignalP"/>
    </source>
</evidence>
<dbReference type="SUPFAM" id="SSF110836">
    <property type="entry name" value="Hypothetical protein SAV1430"/>
    <property type="match status" value="1"/>
</dbReference>
<dbReference type="OrthoDB" id="565552at2759"/>
<dbReference type="GO" id="GO:0005739">
    <property type="term" value="C:mitochondrion"/>
    <property type="evidence" value="ECO:0007669"/>
    <property type="project" value="TreeGrafter"/>
</dbReference>
<dbReference type="GO" id="GO:0005506">
    <property type="term" value="F:iron ion binding"/>
    <property type="evidence" value="ECO:0007669"/>
    <property type="project" value="InterPro"/>
</dbReference>
<sequence>MCLSFIQQWAFAFFFSFSAAFSPFSTPCKGGVCICVCVFVCAYSRMVLMLLRRWAQIPTRHIFRRPLNTPQGTGMWDVACCAPRRAFLIRFQETPNEACYKFFVDDVAFLPAGHTGTLRFDLDNCFQSPLAEKILHGLPMVEEVTIGPQFVTVRRVDDADADAAARYFAQKMGSRMDTPKEAAERSAALQQRVEDAMLEGDADGVQPTPTLSSSSSSTDRGEQGVTKSHGESSIHWEDAEQPNRDKLSEKEAEEETGTGEHVDEATLRDLLLSTHWSELKLHVSELLTDHLFSGRPHVDPDAPHPHPDTLPQEGDSEVVLILKELISTTIRPQLQLDGGDIRFVSLEGAVMYVEMLGACRRCKSSKTTLSDLIERTTRHWVPEVHEVREVEQRKPPHKNSPHRGETKSRNQGTTKTETTRTKIACGAE</sequence>
<dbReference type="AlphaFoldDB" id="K2N3R6"/>
<dbReference type="Gene3D" id="3.30.300.130">
    <property type="entry name" value="Fe-S cluster assembly (FSCA)"/>
    <property type="match status" value="1"/>
</dbReference>
<feature type="compositionally biased region" description="Basic and acidic residues" evidence="2">
    <location>
        <begin position="228"/>
        <end position="250"/>
    </location>
</feature>
<feature type="transmembrane region" description="Helical" evidence="3">
    <location>
        <begin position="29"/>
        <end position="51"/>
    </location>
</feature>
<comment type="similarity">
    <text evidence="1">Belongs to the NifU family.</text>
</comment>
<protein>
    <recommendedName>
        <fullName evidence="5">Scaffold protein Nfu/NifU N-terminal domain-containing protein</fullName>
    </recommendedName>
</protein>
<reference evidence="6 7" key="1">
    <citation type="journal article" date="2012" name="BMC Genomics">
        <title>Comparative genomic analysis of human infective Trypanosoma cruzi lineages with the bat-restricted subspecies T. cruzi marinkellei.</title>
        <authorList>
            <person name="Franzen O."/>
            <person name="Talavera-Lopez C."/>
            <person name="Ochaya S."/>
            <person name="Butler C.E."/>
            <person name="Messenger L.A."/>
            <person name="Lewis M.D."/>
            <person name="Llewellyn M.S."/>
            <person name="Marinkelle C.J."/>
            <person name="Tyler K.M."/>
            <person name="Miles M.A."/>
            <person name="Andersson B."/>
        </authorList>
    </citation>
    <scope>NUCLEOTIDE SEQUENCE [LARGE SCALE GENOMIC DNA]</scope>
    <source>
        <strain evidence="6 7">B7</strain>
    </source>
</reference>
<dbReference type="InterPro" id="IPR036498">
    <property type="entry name" value="Nfu/NifU_N_sf"/>
</dbReference>
<feature type="domain" description="Scaffold protein Nfu/NifU N-terminal" evidence="5">
    <location>
        <begin position="89"/>
        <end position="171"/>
    </location>
</feature>
<dbReference type="GO" id="GO:0016226">
    <property type="term" value="P:iron-sulfur cluster assembly"/>
    <property type="evidence" value="ECO:0007669"/>
    <property type="project" value="InterPro"/>
</dbReference>
<dbReference type="PANTHER" id="PTHR11178">
    <property type="entry name" value="IRON-SULFUR CLUSTER SCAFFOLD PROTEIN NFU-RELATED"/>
    <property type="match status" value="1"/>
</dbReference>
<keyword evidence="7" id="KW-1185">Reference proteome</keyword>
<dbReference type="Proteomes" id="UP000007350">
    <property type="component" value="Unassembled WGS sequence"/>
</dbReference>
<keyword evidence="3" id="KW-0812">Transmembrane</keyword>
<dbReference type="EMBL" id="AHKC01009775">
    <property type="protein sequence ID" value="EKF32544.1"/>
    <property type="molecule type" value="Genomic_DNA"/>
</dbReference>
<dbReference type="Pfam" id="PF01106">
    <property type="entry name" value="NifU"/>
    <property type="match status" value="1"/>
</dbReference>
<proteinExistence type="inferred from homology"/>
<feature type="signal peptide" evidence="4">
    <location>
        <begin position="1"/>
        <end position="20"/>
    </location>
</feature>
<organism evidence="6 7">
    <name type="scientific">Trypanosoma cruzi marinkellei</name>
    <dbReference type="NCBI Taxonomy" id="85056"/>
    <lineage>
        <taxon>Eukaryota</taxon>
        <taxon>Discoba</taxon>
        <taxon>Euglenozoa</taxon>
        <taxon>Kinetoplastea</taxon>
        <taxon>Metakinetoplastina</taxon>
        <taxon>Trypanosomatida</taxon>
        <taxon>Trypanosomatidae</taxon>
        <taxon>Trypanosoma</taxon>
        <taxon>Schizotrypanum</taxon>
    </lineage>
</organism>
<dbReference type="Gene3D" id="3.30.1370.70">
    <property type="entry name" value="Scaffold protein Nfu/NifU, N-terminal domain"/>
    <property type="match status" value="1"/>
</dbReference>
<evidence type="ECO:0000256" key="1">
    <source>
        <dbReference type="ARBA" id="ARBA00006420"/>
    </source>
</evidence>
<evidence type="ECO:0000259" key="5">
    <source>
        <dbReference type="SMART" id="SM00932"/>
    </source>
</evidence>
<accession>K2N3R6</accession>
<name>K2N3R6_TRYCR</name>
<dbReference type="GO" id="GO:0051536">
    <property type="term" value="F:iron-sulfur cluster binding"/>
    <property type="evidence" value="ECO:0007669"/>
    <property type="project" value="InterPro"/>
</dbReference>
<keyword evidence="3" id="KW-0472">Membrane</keyword>
<dbReference type="Pfam" id="PF08712">
    <property type="entry name" value="Nfu_N"/>
    <property type="match status" value="1"/>
</dbReference>
<dbReference type="SUPFAM" id="SSF117916">
    <property type="entry name" value="Fe-S cluster assembly (FSCA) domain-like"/>
    <property type="match status" value="1"/>
</dbReference>
<comment type="caution">
    <text evidence="6">The sequence shown here is derived from an EMBL/GenBank/DDBJ whole genome shotgun (WGS) entry which is preliminary data.</text>
</comment>
<evidence type="ECO:0000313" key="6">
    <source>
        <dbReference type="EMBL" id="EKF32544.1"/>
    </source>
</evidence>
<feature type="chain" id="PRO_5003864171" description="Scaffold protein Nfu/NifU N-terminal domain-containing protein" evidence="4">
    <location>
        <begin position="21"/>
        <end position="428"/>
    </location>
</feature>
<keyword evidence="4" id="KW-0732">Signal</keyword>
<evidence type="ECO:0000313" key="7">
    <source>
        <dbReference type="Proteomes" id="UP000007350"/>
    </source>
</evidence>
<dbReference type="SMART" id="SM00932">
    <property type="entry name" value="Nfu_N"/>
    <property type="match status" value="1"/>
</dbReference>
<dbReference type="PANTHER" id="PTHR11178:SF52">
    <property type="entry name" value="PROTEIN 5, PUTATIVE-RELATED"/>
    <property type="match status" value="1"/>
</dbReference>
<dbReference type="InterPro" id="IPR001075">
    <property type="entry name" value="NIF_FeS_clus_asmbl_NifU_C"/>
</dbReference>
<dbReference type="InterPro" id="IPR014824">
    <property type="entry name" value="Nfu/NifU_N"/>
</dbReference>
<dbReference type="InterPro" id="IPR034904">
    <property type="entry name" value="FSCA_dom_sf"/>
</dbReference>
<feature type="region of interest" description="Disordered" evidence="2">
    <location>
        <begin position="199"/>
        <end position="262"/>
    </location>
</feature>
<evidence type="ECO:0000256" key="2">
    <source>
        <dbReference type="SAM" id="MobiDB-lite"/>
    </source>
</evidence>
<evidence type="ECO:0000256" key="3">
    <source>
        <dbReference type="SAM" id="Phobius"/>
    </source>
</evidence>
<feature type="region of interest" description="Disordered" evidence="2">
    <location>
        <begin position="387"/>
        <end position="428"/>
    </location>
</feature>